<reference evidence="2 3" key="1">
    <citation type="journal article" date="2022" name="Mar. Drugs">
        <title>Bioassay-Guided Fractionation Leads to the Detection of Cholic Acid Generated by the Rare Thalassomonas sp.</title>
        <authorList>
            <person name="Pheiffer F."/>
            <person name="Schneider Y.K."/>
            <person name="Hansen E.H."/>
            <person name="Andersen J.H."/>
            <person name="Isaksson J."/>
            <person name="Busche T."/>
            <person name="R C."/>
            <person name="Kalinowski J."/>
            <person name="Zyl L.V."/>
            <person name="Trindade M."/>
        </authorList>
    </citation>
    <scope>NUCLEOTIDE SEQUENCE [LARGE SCALE GENOMIC DNA]</scope>
    <source>
        <strain evidence="2 3">A5K-61T</strain>
    </source>
</reference>
<feature type="transmembrane region" description="Helical" evidence="1">
    <location>
        <begin position="79"/>
        <end position="101"/>
    </location>
</feature>
<sequence>MTEQHLYDKETQYRLSDKWRAKFELLEKVGADKQFIFKAARGASFKALPFKQKQTISFNLLAFFFGPFYYFAKKMWHKGALLLALTWLCACLSFTIEITLNTKLDNILYWIIPATICAQLANYDYFRFIVHQEKFWPGLLAVNAGSNAAMLQQRSR</sequence>
<feature type="transmembrane region" description="Helical" evidence="1">
    <location>
        <begin position="107"/>
        <end position="126"/>
    </location>
</feature>
<name>A0ABY7VIH5_9GAMM</name>
<protein>
    <submittedName>
        <fullName evidence="2">DUF2628 domain-containing protein</fullName>
    </submittedName>
</protein>
<dbReference type="EMBL" id="CP059693">
    <property type="protein sequence ID" value="WDE13532.1"/>
    <property type="molecule type" value="Genomic_DNA"/>
</dbReference>
<keyword evidence="1" id="KW-1133">Transmembrane helix</keyword>
<evidence type="ECO:0000256" key="1">
    <source>
        <dbReference type="SAM" id="Phobius"/>
    </source>
</evidence>
<keyword evidence="1" id="KW-0472">Membrane</keyword>
<accession>A0ABY7VIH5</accession>
<gene>
    <name evidence="2" type="ORF">H3N35_08885</name>
</gene>
<evidence type="ECO:0000313" key="2">
    <source>
        <dbReference type="EMBL" id="WDE13532.1"/>
    </source>
</evidence>
<proteinExistence type="predicted"/>
<dbReference type="Pfam" id="PF10947">
    <property type="entry name" value="DUF2628"/>
    <property type="match status" value="1"/>
</dbReference>
<dbReference type="Proteomes" id="UP001215231">
    <property type="component" value="Chromosome"/>
</dbReference>
<keyword evidence="1" id="KW-0812">Transmembrane</keyword>
<organism evidence="2 3">
    <name type="scientific">Thalassomonas haliotis</name>
    <dbReference type="NCBI Taxonomy" id="485448"/>
    <lineage>
        <taxon>Bacteria</taxon>
        <taxon>Pseudomonadati</taxon>
        <taxon>Pseudomonadota</taxon>
        <taxon>Gammaproteobacteria</taxon>
        <taxon>Alteromonadales</taxon>
        <taxon>Colwelliaceae</taxon>
        <taxon>Thalassomonas</taxon>
    </lineage>
</organism>
<evidence type="ECO:0000313" key="3">
    <source>
        <dbReference type="Proteomes" id="UP001215231"/>
    </source>
</evidence>
<dbReference type="RefSeq" id="WP_274053916.1">
    <property type="nucleotide sequence ID" value="NZ_CP059693.1"/>
</dbReference>
<feature type="transmembrane region" description="Helical" evidence="1">
    <location>
        <begin position="55"/>
        <end position="72"/>
    </location>
</feature>
<keyword evidence="3" id="KW-1185">Reference proteome</keyword>
<dbReference type="InterPro" id="IPR024399">
    <property type="entry name" value="DUF2628"/>
</dbReference>